<comment type="similarity">
    <text evidence="2 9">Belongs to the OXA1/ALB3/YidC family.</text>
</comment>
<feature type="transmembrane region" description="Helical" evidence="11">
    <location>
        <begin position="436"/>
        <end position="456"/>
    </location>
</feature>
<dbReference type="InterPro" id="IPR013262">
    <property type="entry name" value="OMP_MIM1/TOM13_mt"/>
</dbReference>
<feature type="compositionally biased region" description="Basic and acidic residues" evidence="10">
    <location>
        <begin position="542"/>
        <end position="578"/>
    </location>
</feature>
<dbReference type="Pfam" id="PF02096">
    <property type="entry name" value="60KD_IMP"/>
    <property type="match status" value="1"/>
</dbReference>
<evidence type="ECO:0000256" key="8">
    <source>
        <dbReference type="ARBA" id="ARBA00023136"/>
    </source>
</evidence>
<feature type="region of interest" description="Disordered" evidence="10">
    <location>
        <begin position="537"/>
        <end position="578"/>
    </location>
</feature>
<feature type="region of interest" description="Disordered" evidence="10">
    <location>
        <begin position="1"/>
        <end position="42"/>
    </location>
</feature>
<feature type="compositionally biased region" description="Low complexity" evidence="10">
    <location>
        <begin position="28"/>
        <end position="42"/>
    </location>
</feature>
<reference evidence="13 14" key="1">
    <citation type="journal article" date="2024" name="J. Plant Pathol.">
        <title>Sequence and assembly of the genome of Seiridium unicorne, isolate CBS 538.82, causal agent of cypress canker disease.</title>
        <authorList>
            <person name="Scali E."/>
            <person name="Rocca G.D."/>
            <person name="Danti R."/>
            <person name="Garbelotto M."/>
            <person name="Barberini S."/>
            <person name="Baroncelli R."/>
            <person name="Emiliani G."/>
        </authorList>
    </citation>
    <scope>NUCLEOTIDE SEQUENCE [LARGE SCALE GENOMIC DNA]</scope>
    <source>
        <strain evidence="13 14">BM-138-508</strain>
    </source>
</reference>
<dbReference type="EMBL" id="JARVKF010000431">
    <property type="protein sequence ID" value="KAK9413954.1"/>
    <property type="molecule type" value="Genomic_DNA"/>
</dbReference>
<dbReference type="Proteomes" id="UP001408356">
    <property type="component" value="Unassembled WGS sequence"/>
</dbReference>
<evidence type="ECO:0000256" key="9">
    <source>
        <dbReference type="RuleBase" id="RU003945"/>
    </source>
</evidence>
<keyword evidence="3 9" id="KW-0812">Transmembrane</keyword>
<proteinExistence type="inferred from homology"/>
<feature type="region of interest" description="Disordered" evidence="10">
    <location>
        <begin position="163"/>
        <end position="212"/>
    </location>
</feature>
<comment type="caution">
    <text evidence="13">The sequence shown here is derived from an EMBL/GenBank/DDBJ whole genome shotgun (WGS) entry which is preliminary data.</text>
</comment>
<evidence type="ECO:0000256" key="10">
    <source>
        <dbReference type="SAM" id="MobiDB-lite"/>
    </source>
</evidence>
<evidence type="ECO:0000313" key="13">
    <source>
        <dbReference type="EMBL" id="KAK9413954.1"/>
    </source>
</evidence>
<evidence type="ECO:0000256" key="7">
    <source>
        <dbReference type="ARBA" id="ARBA00023128"/>
    </source>
</evidence>
<evidence type="ECO:0000256" key="3">
    <source>
        <dbReference type="ARBA" id="ARBA00022692"/>
    </source>
</evidence>
<evidence type="ECO:0000259" key="12">
    <source>
        <dbReference type="Pfam" id="PF02096"/>
    </source>
</evidence>
<keyword evidence="8 11" id="KW-0472">Membrane</keyword>
<evidence type="ECO:0000256" key="4">
    <source>
        <dbReference type="ARBA" id="ARBA00022792"/>
    </source>
</evidence>
<evidence type="ECO:0000256" key="6">
    <source>
        <dbReference type="ARBA" id="ARBA00022989"/>
    </source>
</evidence>
<dbReference type="CDD" id="cd20069">
    <property type="entry name" value="5TM_Oxa1-like"/>
    <property type="match status" value="1"/>
</dbReference>
<evidence type="ECO:0000256" key="2">
    <source>
        <dbReference type="ARBA" id="ARBA00009877"/>
    </source>
</evidence>
<organism evidence="13 14">
    <name type="scientific">Seiridium unicorne</name>
    <dbReference type="NCBI Taxonomy" id="138068"/>
    <lineage>
        <taxon>Eukaryota</taxon>
        <taxon>Fungi</taxon>
        <taxon>Dikarya</taxon>
        <taxon>Ascomycota</taxon>
        <taxon>Pezizomycotina</taxon>
        <taxon>Sordariomycetes</taxon>
        <taxon>Xylariomycetidae</taxon>
        <taxon>Amphisphaeriales</taxon>
        <taxon>Sporocadaceae</taxon>
        <taxon>Seiridium</taxon>
    </lineage>
</organism>
<feature type="compositionally biased region" description="Low complexity" evidence="10">
    <location>
        <begin position="203"/>
        <end position="212"/>
    </location>
</feature>
<dbReference type="PANTHER" id="PTHR12428">
    <property type="entry name" value="OXA1"/>
    <property type="match status" value="1"/>
</dbReference>
<keyword evidence="5" id="KW-0809">Transit peptide</keyword>
<name>A0ABR2UHW8_9PEZI</name>
<evidence type="ECO:0000256" key="5">
    <source>
        <dbReference type="ARBA" id="ARBA00022946"/>
    </source>
</evidence>
<evidence type="ECO:0000313" key="14">
    <source>
        <dbReference type="Proteomes" id="UP001408356"/>
    </source>
</evidence>
<keyword evidence="4" id="KW-0999">Mitochondrion inner membrane</keyword>
<dbReference type="PANTHER" id="PTHR12428:SF66">
    <property type="entry name" value="MITOCHONDRIAL INNER MEMBRANE PROTEIN OXA1L"/>
    <property type="match status" value="1"/>
</dbReference>
<dbReference type="InterPro" id="IPR028055">
    <property type="entry name" value="YidC/Oxa/ALB_C"/>
</dbReference>
<feature type="compositionally biased region" description="Low complexity" evidence="10">
    <location>
        <begin position="171"/>
        <end position="187"/>
    </location>
</feature>
<comment type="subcellular location">
    <subcellularLocation>
        <location evidence="9">Membrane</location>
        <topology evidence="9">Multi-pass membrane protein</topology>
    </subcellularLocation>
    <subcellularLocation>
        <location evidence="1">Mitochondrion inner membrane</location>
        <topology evidence="1">Multi-pass membrane protein</topology>
    </subcellularLocation>
</comment>
<gene>
    <name evidence="13" type="ORF">SUNI508_11406</name>
</gene>
<evidence type="ECO:0000256" key="11">
    <source>
        <dbReference type="SAM" id="Phobius"/>
    </source>
</evidence>
<keyword evidence="7" id="KW-0496">Mitochondrion</keyword>
<keyword evidence="6 11" id="KW-1133">Transmembrane helix</keyword>
<evidence type="ECO:0000256" key="1">
    <source>
        <dbReference type="ARBA" id="ARBA00004448"/>
    </source>
</evidence>
<feature type="domain" description="Membrane insertase YidC/Oxa/ALB C-terminal" evidence="12">
    <location>
        <begin position="337"/>
        <end position="476"/>
    </location>
</feature>
<sequence length="578" mass="62462">MATDEPSSHLAESGVTMHSDSEQYSAGEEVSTSPESSSSSTPMILYQPPTIWGLVRGTAINLLLPFINGMMLGFGELFAHEAAFRLGWSGTKTTPSLQAPARHFSQVQRLGRSSPQWSPSSAALRGHNSALPRMASISRNPGCLGSASGASRSLSLWTFGSSQQSGQSKIPESAASTTPPASSSLESCTTTATSPLSPVEPQLSSGSSSMSDSSLASAADPFSSSFDSGLLNELDSSSILDIPEQIGYLKHLGLDFGWGPTAMCEWLLEHVYVYTGLPWWAVIALVAASARVAWFYPTAVGQRHAAMLALLQKDPDFVKASDESKKIMWDKDVDTMTRMKAQAKVQAFTKRAGVSYPKTFLPPLAIVPFSYGMFRLLRAMAALPVPSLENGGFAWITDLSVSDPTYLLPLGSAALSAISMIQLQKMNLNRTPQGDSVSKFMLYGLTPIMFIFTMWLPAAVQWFFFVFAATTMAQGAALSNAAVRRLVRLPPLSSSTARATPANLQYQAPSRGGIRGMMDGANKNFANLQKGIEGYTGGPEKAAMKKAQDYEMKRAREEKDKATNRLMEQQRKRLARRD</sequence>
<dbReference type="Pfam" id="PF08219">
    <property type="entry name" value="TOM13"/>
    <property type="match status" value="1"/>
</dbReference>
<keyword evidence="14" id="KW-1185">Reference proteome</keyword>
<protein>
    <submittedName>
        <fullName evidence="13">Membrane insertase YidC/Oxa/ALB C-terminal domain-containing protein</fullName>
    </submittedName>
</protein>
<accession>A0ABR2UHW8</accession>
<dbReference type="InterPro" id="IPR001708">
    <property type="entry name" value="YidC/ALB3/OXA1/COX18"/>
</dbReference>